<keyword evidence="3 5" id="KW-0808">Transferase</keyword>
<dbReference type="SUPFAM" id="SSF53448">
    <property type="entry name" value="Nucleotide-diphospho-sugar transferases"/>
    <property type="match status" value="1"/>
</dbReference>
<dbReference type="Pfam" id="PF00535">
    <property type="entry name" value="Glycos_transf_2"/>
    <property type="match status" value="1"/>
</dbReference>
<evidence type="ECO:0000313" key="6">
    <source>
        <dbReference type="Proteomes" id="UP000224386"/>
    </source>
</evidence>
<dbReference type="InterPro" id="IPR001173">
    <property type="entry name" value="Glyco_trans_2-like"/>
</dbReference>
<organism evidence="5 6">
    <name type="scientific">Bacillus cereus</name>
    <dbReference type="NCBI Taxonomy" id="1396"/>
    <lineage>
        <taxon>Bacteria</taxon>
        <taxon>Bacillati</taxon>
        <taxon>Bacillota</taxon>
        <taxon>Bacilli</taxon>
        <taxon>Bacillales</taxon>
        <taxon>Bacillaceae</taxon>
        <taxon>Bacillus</taxon>
        <taxon>Bacillus cereus group</taxon>
    </lineage>
</organism>
<keyword evidence="2" id="KW-0328">Glycosyltransferase</keyword>
<dbReference type="AlphaFoldDB" id="A0A2B2L6B4"/>
<dbReference type="RefSeq" id="WP_098615240.1">
    <property type="nucleotide sequence ID" value="NZ_NUMH01000045.1"/>
</dbReference>
<dbReference type="CDD" id="cd00761">
    <property type="entry name" value="Glyco_tranf_GTA_type"/>
    <property type="match status" value="1"/>
</dbReference>
<dbReference type="Gene3D" id="3.90.550.10">
    <property type="entry name" value="Spore Coat Polysaccharide Biosynthesis Protein SpsA, Chain A"/>
    <property type="match status" value="1"/>
</dbReference>
<evidence type="ECO:0000313" key="5">
    <source>
        <dbReference type="EMBL" id="PFQ37850.1"/>
    </source>
</evidence>
<dbReference type="InterPro" id="IPR029044">
    <property type="entry name" value="Nucleotide-diphossugar_trans"/>
</dbReference>
<feature type="domain" description="Glycosyltransferase 2-like" evidence="4">
    <location>
        <begin position="5"/>
        <end position="169"/>
    </location>
</feature>
<dbReference type="EMBL" id="NVAP01000075">
    <property type="protein sequence ID" value="PFQ37850.1"/>
    <property type="molecule type" value="Genomic_DNA"/>
</dbReference>
<evidence type="ECO:0000256" key="3">
    <source>
        <dbReference type="ARBA" id="ARBA00022679"/>
    </source>
</evidence>
<dbReference type="PANTHER" id="PTHR22916">
    <property type="entry name" value="GLYCOSYLTRANSFERASE"/>
    <property type="match status" value="1"/>
</dbReference>
<protein>
    <submittedName>
        <fullName evidence="5">Glycosyl transferase family 2</fullName>
    </submittedName>
</protein>
<accession>A0A2B2L6B4</accession>
<evidence type="ECO:0000259" key="4">
    <source>
        <dbReference type="Pfam" id="PF00535"/>
    </source>
</evidence>
<dbReference type="Proteomes" id="UP000224386">
    <property type="component" value="Unassembled WGS sequence"/>
</dbReference>
<reference evidence="5 6" key="1">
    <citation type="submission" date="2017-09" db="EMBL/GenBank/DDBJ databases">
        <title>Large-scale bioinformatics analysis of Bacillus genomes uncovers conserved roles of natural products in bacterial physiology.</title>
        <authorList>
            <consortium name="Agbiome Team Llc"/>
            <person name="Bleich R.M."/>
            <person name="Grubbs K.J."/>
            <person name="Santa Maria K.C."/>
            <person name="Allen S.E."/>
            <person name="Farag S."/>
            <person name="Shank E.A."/>
            <person name="Bowers A."/>
        </authorList>
    </citation>
    <scope>NUCLEOTIDE SEQUENCE [LARGE SCALE GENOMIC DNA]</scope>
    <source>
        <strain evidence="5 6">AFS070861</strain>
    </source>
</reference>
<comment type="caution">
    <text evidence="5">The sequence shown here is derived from an EMBL/GenBank/DDBJ whole genome shotgun (WGS) entry which is preliminary data.</text>
</comment>
<sequence length="301" mass="35055">MENLTIFTPTYNRGYLIQRCYESLCRQSNKNFVWLIVDDGSTDNTEQIINSFIKEKKIKIIYSKQKNSGKQVAHNTGVLMCTTKIFVCVDSDDHLSDNAVQLIYDTWDKIESDRELAGIIALKGTNFSEVVGTEMPKNIEESSIFNLYEKHKFKGDAMLVFKTDILKKHLFPVFEGEKFITEAVVYDQISQKYEMKLLNKVLYFCEYLDDGYSKNIQSIHKKNPKGYMYFLEQRIENARDLKSKYKAVSYYIAGCLEIKSISAYMNCNFGFLKFISLPKGLIIYIKPIIKNKLVKYKIIKF</sequence>
<dbReference type="PANTHER" id="PTHR22916:SF51">
    <property type="entry name" value="GLYCOSYLTRANSFERASE EPSH-RELATED"/>
    <property type="match status" value="1"/>
</dbReference>
<gene>
    <name evidence="5" type="ORF">COK05_28725</name>
</gene>
<evidence type="ECO:0000256" key="1">
    <source>
        <dbReference type="ARBA" id="ARBA00006739"/>
    </source>
</evidence>
<dbReference type="GO" id="GO:0016757">
    <property type="term" value="F:glycosyltransferase activity"/>
    <property type="evidence" value="ECO:0007669"/>
    <property type="project" value="UniProtKB-KW"/>
</dbReference>
<name>A0A2B2L6B4_BACCE</name>
<proteinExistence type="inferred from homology"/>
<evidence type="ECO:0000256" key="2">
    <source>
        <dbReference type="ARBA" id="ARBA00022676"/>
    </source>
</evidence>
<comment type="similarity">
    <text evidence="1">Belongs to the glycosyltransferase 2 family.</text>
</comment>